<proteinExistence type="predicted"/>
<dbReference type="EMBL" id="JACEFG010000001">
    <property type="protein sequence ID" value="MBA2174585.1"/>
    <property type="molecule type" value="Genomic_DNA"/>
</dbReference>
<name>A0A838CS38_9BACI</name>
<dbReference type="Pfam" id="PF13556">
    <property type="entry name" value="HTH_30"/>
    <property type="match status" value="1"/>
</dbReference>
<evidence type="ECO:0000313" key="3">
    <source>
        <dbReference type="Proteomes" id="UP000571017"/>
    </source>
</evidence>
<dbReference type="RefSeq" id="WP_181471574.1">
    <property type="nucleotide sequence ID" value="NZ_JACEFG010000001.1"/>
</dbReference>
<feature type="domain" description="PucR C-terminal helix-turn-helix" evidence="1">
    <location>
        <begin position="236"/>
        <end position="293"/>
    </location>
</feature>
<comment type="caution">
    <text evidence="2">The sequence shown here is derived from an EMBL/GenBank/DDBJ whole genome shotgun (WGS) entry which is preliminary data.</text>
</comment>
<dbReference type="InterPro" id="IPR042070">
    <property type="entry name" value="PucR_C-HTH_sf"/>
</dbReference>
<gene>
    <name evidence="2" type="ORF">H0266_06640</name>
</gene>
<dbReference type="InterPro" id="IPR025736">
    <property type="entry name" value="PucR_C-HTH_dom"/>
</dbReference>
<dbReference type="SUPFAM" id="SSF46689">
    <property type="entry name" value="Homeodomain-like"/>
    <property type="match status" value="1"/>
</dbReference>
<accession>A0A838CS38</accession>
<dbReference type="InterPro" id="IPR051448">
    <property type="entry name" value="CdaR-like_regulators"/>
</dbReference>
<dbReference type="AlphaFoldDB" id="A0A838CS38"/>
<dbReference type="Gene3D" id="1.10.10.2840">
    <property type="entry name" value="PucR C-terminal helix-turn-helix domain"/>
    <property type="match status" value="1"/>
</dbReference>
<organism evidence="2 3">
    <name type="scientific">Halobacillus locisalis</name>
    <dbReference type="NCBI Taxonomy" id="220753"/>
    <lineage>
        <taxon>Bacteria</taxon>
        <taxon>Bacillati</taxon>
        <taxon>Bacillota</taxon>
        <taxon>Bacilli</taxon>
        <taxon>Bacillales</taxon>
        <taxon>Bacillaceae</taxon>
        <taxon>Halobacillus</taxon>
    </lineage>
</organism>
<keyword evidence="3" id="KW-1185">Reference proteome</keyword>
<evidence type="ECO:0000259" key="1">
    <source>
        <dbReference type="Pfam" id="PF13556"/>
    </source>
</evidence>
<protein>
    <submittedName>
        <fullName evidence="2">Helix-turn-helix domain-containing protein</fullName>
    </submittedName>
</protein>
<evidence type="ECO:0000313" key="2">
    <source>
        <dbReference type="EMBL" id="MBA2174585.1"/>
    </source>
</evidence>
<sequence>MLITQLQSIYPTLILSKPAEMSHPEDFQWYETPSNETIAISKEELTDKDEQLLSLFLSPLSLESHWGTDRERAWYHYLKEDVHELTIDAPLYYRFVFFSIADLPMNKDSFHEAFQSLFPERMPILFESDDQGFIIEEFFSDQQDMLSFDQMIDVLMSDFYTKIRFYISEISSNIHEAPSLYRWAEHNFRLAGKYQPSSVATYKDTMPFLYIDALPASHQKRIQQTVLHQVIEEPDLLQTVKTFLESGSNATLAAKKLFMHRNSLQYRVDKFIEKTGLDVKQFEGAVITYLALLSIGE</sequence>
<dbReference type="Proteomes" id="UP000571017">
    <property type="component" value="Unassembled WGS sequence"/>
</dbReference>
<dbReference type="InterPro" id="IPR009057">
    <property type="entry name" value="Homeodomain-like_sf"/>
</dbReference>
<dbReference type="PANTHER" id="PTHR33744">
    <property type="entry name" value="CARBOHYDRATE DIACID REGULATOR"/>
    <property type="match status" value="1"/>
</dbReference>
<dbReference type="PANTHER" id="PTHR33744:SF15">
    <property type="entry name" value="CARBOHYDRATE DIACID REGULATOR"/>
    <property type="match status" value="1"/>
</dbReference>
<reference evidence="2 3" key="1">
    <citation type="journal article" date="2004" name="Extremophiles">
        <title>Halobacillus locisalis sp. nov., a halophilic bacterium isolated from a marine solar saltern of the Yellow Sea in Korea.</title>
        <authorList>
            <person name="Yoon J.H."/>
            <person name="Kang K.H."/>
            <person name="Oh T.K."/>
            <person name="Park Y.H."/>
        </authorList>
    </citation>
    <scope>NUCLEOTIDE SEQUENCE [LARGE SCALE GENOMIC DNA]</scope>
    <source>
        <strain evidence="2 3">KCTC 3788</strain>
    </source>
</reference>